<protein>
    <submittedName>
        <fullName evidence="1">ATP-binding protein</fullName>
    </submittedName>
</protein>
<name>A0A414JTH9_BACUN</name>
<dbReference type="InterPro" id="IPR027417">
    <property type="entry name" value="P-loop_NTPase"/>
</dbReference>
<keyword evidence="1" id="KW-0067">ATP-binding</keyword>
<reference evidence="1 2" key="1">
    <citation type="submission" date="2018-08" db="EMBL/GenBank/DDBJ databases">
        <title>A genome reference for cultivated species of the human gut microbiota.</title>
        <authorList>
            <person name="Zou Y."/>
            <person name="Xue W."/>
            <person name="Luo G."/>
        </authorList>
    </citation>
    <scope>NUCLEOTIDE SEQUENCE [LARGE SCALE GENOMIC DNA]</scope>
    <source>
        <strain evidence="1 2">AM27-46</strain>
    </source>
</reference>
<proteinExistence type="predicted"/>
<comment type="caution">
    <text evidence="1">The sequence shown here is derived from an EMBL/GenBank/DDBJ whole genome shotgun (WGS) entry which is preliminary data.</text>
</comment>
<dbReference type="EMBL" id="QSKL01000001">
    <property type="protein sequence ID" value="RHE61989.1"/>
    <property type="molecule type" value="Genomic_DNA"/>
</dbReference>
<dbReference type="Proteomes" id="UP000284640">
    <property type="component" value="Unassembled WGS sequence"/>
</dbReference>
<gene>
    <name evidence="1" type="ORF">DW729_00835</name>
</gene>
<dbReference type="AlphaFoldDB" id="A0A414JTH9"/>
<organism evidence="1 2">
    <name type="scientific">Bacteroides uniformis</name>
    <dbReference type="NCBI Taxonomy" id="820"/>
    <lineage>
        <taxon>Bacteria</taxon>
        <taxon>Pseudomonadati</taxon>
        <taxon>Bacteroidota</taxon>
        <taxon>Bacteroidia</taxon>
        <taxon>Bacteroidales</taxon>
        <taxon>Bacteroidaceae</taxon>
        <taxon>Bacteroides</taxon>
    </lineage>
</organism>
<accession>A0A414JTH9</accession>
<dbReference type="GO" id="GO:0005524">
    <property type="term" value="F:ATP binding"/>
    <property type="evidence" value="ECO:0007669"/>
    <property type="project" value="UniProtKB-KW"/>
</dbReference>
<dbReference type="Gene3D" id="3.40.50.300">
    <property type="entry name" value="P-loop containing nucleotide triphosphate hydrolases"/>
    <property type="match status" value="1"/>
</dbReference>
<sequence>MGKSTLLKGLQNYAAKIARYCIGGADAGLTFQFTSAAEIALLFAEKGIVGLNLYTDRSCMHNLAIDEVGREPMDAKHFGTGINAIQTVLQLRYEQRYCFYTHMTTNLDPDKEFSQRYGDYIADRVKEMFNVIKIEGESRR</sequence>
<keyword evidence="1" id="KW-0547">Nucleotide-binding</keyword>
<evidence type="ECO:0000313" key="1">
    <source>
        <dbReference type="EMBL" id="RHE61989.1"/>
    </source>
</evidence>
<evidence type="ECO:0000313" key="2">
    <source>
        <dbReference type="Proteomes" id="UP000284640"/>
    </source>
</evidence>